<dbReference type="Gene3D" id="3.40.47.10">
    <property type="match status" value="1"/>
</dbReference>
<evidence type="ECO:0000256" key="3">
    <source>
        <dbReference type="ARBA" id="ARBA00023315"/>
    </source>
</evidence>
<dbReference type="PROSITE" id="PS00606">
    <property type="entry name" value="KS3_1"/>
    <property type="match status" value="1"/>
</dbReference>
<protein>
    <submittedName>
        <fullName evidence="6">Beta-ketoacyl-[acyl-carrier-protein] synthase family protein</fullName>
    </submittedName>
</protein>
<evidence type="ECO:0000259" key="5">
    <source>
        <dbReference type="PROSITE" id="PS52004"/>
    </source>
</evidence>
<proteinExistence type="inferred from homology"/>
<dbReference type="SMART" id="SM00825">
    <property type="entry name" value="PKS_KS"/>
    <property type="match status" value="1"/>
</dbReference>
<dbReference type="RefSeq" id="WP_250918276.1">
    <property type="nucleotide sequence ID" value="NZ_JAMQAW010000006.1"/>
</dbReference>
<evidence type="ECO:0000313" key="7">
    <source>
        <dbReference type="Proteomes" id="UP001431429"/>
    </source>
</evidence>
<dbReference type="PROSITE" id="PS52004">
    <property type="entry name" value="KS3_2"/>
    <property type="match status" value="1"/>
</dbReference>
<dbReference type="Pfam" id="PF00109">
    <property type="entry name" value="ketoacyl-synt"/>
    <property type="match status" value="1"/>
</dbReference>
<dbReference type="Pfam" id="PF02801">
    <property type="entry name" value="Ketoacyl-synt_C"/>
    <property type="match status" value="1"/>
</dbReference>
<dbReference type="Proteomes" id="UP001431429">
    <property type="component" value="Unassembled WGS sequence"/>
</dbReference>
<dbReference type="InterPro" id="IPR000794">
    <property type="entry name" value="Beta-ketoacyl_synthase"/>
</dbReference>
<keyword evidence="2 4" id="KW-0808">Transferase</keyword>
<comment type="caution">
    <text evidence="6">The sequence shown here is derived from an EMBL/GenBank/DDBJ whole genome shotgun (WGS) entry which is preliminary data.</text>
</comment>
<dbReference type="InterPro" id="IPR018201">
    <property type="entry name" value="Ketoacyl_synth_AS"/>
</dbReference>
<dbReference type="InterPro" id="IPR020841">
    <property type="entry name" value="PKS_Beta-ketoAc_synthase_dom"/>
</dbReference>
<organism evidence="6 7">
    <name type="scientific">Streptomyces albipurpureus</name>
    <dbReference type="NCBI Taxonomy" id="2897419"/>
    <lineage>
        <taxon>Bacteria</taxon>
        <taxon>Bacillati</taxon>
        <taxon>Actinomycetota</taxon>
        <taxon>Actinomycetes</taxon>
        <taxon>Kitasatosporales</taxon>
        <taxon>Streptomycetaceae</taxon>
        <taxon>Streptomyces</taxon>
    </lineage>
</organism>
<dbReference type="InterPro" id="IPR016039">
    <property type="entry name" value="Thiolase-like"/>
</dbReference>
<reference evidence="6" key="1">
    <citation type="submission" date="2022-06" db="EMBL/GenBank/DDBJ databases">
        <title>Genome public.</title>
        <authorList>
            <person name="Sun Q."/>
        </authorList>
    </citation>
    <scope>NUCLEOTIDE SEQUENCE</scope>
    <source>
        <strain evidence="6">CWNU-1</strain>
    </source>
</reference>
<feature type="domain" description="Ketosynthase family 3 (KS3)" evidence="5">
    <location>
        <begin position="1"/>
        <end position="393"/>
    </location>
</feature>
<dbReference type="EMBL" id="JAMQAW010000006">
    <property type="protein sequence ID" value="MCM2387930.1"/>
    <property type="molecule type" value="Genomic_DNA"/>
</dbReference>
<dbReference type="PANTHER" id="PTHR11712:SF336">
    <property type="entry name" value="3-OXOACYL-[ACYL-CARRIER-PROTEIN] SYNTHASE, MITOCHONDRIAL"/>
    <property type="match status" value="1"/>
</dbReference>
<name>A0ABT0UHM6_9ACTN</name>
<gene>
    <name evidence="6" type="ORF">NBG84_06310</name>
</gene>
<evidence type="ECO:0000256" key="1">
    <source>
        <dbReference type="ARBA" id="ARBA00008467"/>
    </source>
</evidence>
<evidence type="ECO:0000256" key="4">
    <source>
        <dbReference type="RuleBase" id="RU003694"/>
    </source>
</evidence>
<accession>A0ABT0UHM6</accession>
<dbReference type="InterPro" id="IPR014030">
    <property type="entry name" value="Ketoacyl_synth_N"/>
</dbReference>
<keyword evidence="3" id="KW-0012">Acyltransferase</keyword>
<dbReference type="SUPFAM" id="SSF53901">
    <property type="entry name" value="Thiolase-like"/>
    <property type="match status" value="2"/>
</dbReference>
<comment type="similarity">
    <text evidence="1 4">Belongs to the thiolase-like superfamily. Beta-ketoacyl-ACP synthases family.</text>
</comment>
<sequence length="396" mass="40750">MHEVLITGLGAISHLGCGADAFWHGLQRAESSPNKVIDPHAHMPIPLMYSVPEPPVVDVPLDGGDSRVPLGLASRYAIEGARQALADAGLGEVPTDRTAVVIGTGMGDSGLHEQWRTQGRPEGDQWVPVFSVASALGAWLGAEGPVTSISNACAASGFGLSAAADLIRTGVADVVVAGGAEAYSRVALACFNRLGAVDPERCRPFDAQRGGTVFGEGAGIMILESAEHARARNAPRVYAELAGEGWSCDAHHATAPEPAGTQIVRAMRAALEQAGATADEVGCVVPHGTGTELNDVVESRALHSVLGDRAGETPLYSLKALVGHTGGAAAALGAVAAALVLHHRSVPPNRPVEELEPACEVWLPEVATPLQGRFALVNAYAFGGNNVSLVLKEAGV</sequence>
<dbReference type="PANTHER" id="PTHR11712">
    <property type="entry name" value="POLYKETIDE SYNTHASE-RELATED"/>
    <property type="match status" value="1"/>
</dbReference>
<evidence type="ECO:0000256" key="2">
    <source>
        <dbReference type="ARBA" id="ARBA00022679"/>
    </source>
</evidence>
<evidence type="ECO:0000313" key="6">
    <source>
        <dbReference type="EMBL" id="MCM2387930.1"/>
    </source>
</evidence>
<keyword evidence="7" id="KW-1185">Reference proteome</keyword>
<dbReference type="InterPro" id="IPR014031">
    <property type="entry name" value="Ketoacyl_synth_C"/>
</dbReference>
<dbReference type="CDD" id="cd00834">
    <property type="entry name" value="KAS_I_II"/>
    <property type="match status" value="1"/>
</dbReference>